<proteinExistence type="predicted"/>
<reference evidence="1" key="1">
    <citation type="journal article" date="2013" name="Environ. Microbiol.">
        <title>Microbiota from the distal guts of lean and obese adolescents exhibit partial functional redundancy besides clear differences in community structure.</title>
        <authorList>
            <person name="Ferrer M."/>
            <person name="Ruiz A."/>
            <person name="Lanza F."/>
            <person name="Haange S.B."/>
            <person name="Oberbach A."/>
            <person name="Till H."/>
            <person name="Bargiela R."/>
            <person name="Campoy C."/>
            <person name="Segura M.T."/>
            <person name="Richter M."/>
            <person name="von Bergen M."/>
            <person name="Seifert J."/>
            <person name="Suarez A."/>
        </authorList>
    </citation>
    <scope>NUCLEOTIDE SEQUENCE</scope>
</reference>
<sequence length="42" mass="5006">MPYIEEELEIQCHGENGKYGMLRKLENGKYAVNIHLVDYDEY</sequence>
<name>K1TYJ1_9ZZZZ</name>
<evidence type="ECO:0000313" key="1">
    <source>
        <dbReference type="EMBL" id="EKC74983.1"/>
    </source>
</evidence>
<comment type="caution">
    <text evidence="1">The sequence shown here is derived from an EMBL/GenBank/DDBJ whole genome shotgun (WGS) entry which is preliminary data.</text>
</comment>
<gene>
    <name evidence="1" type="ORF">OBE_01577</name>
</gene>
<feature type="non-terminal residue" evidence="1">
    <location>
        <position position="42"/>
    </location>
</feature>
<dbReference type="AlphaFoldDB" id="K1TYJ1"/>
<accession>K1TYJ1</accession>
<protein>
    <submittedName>
        <fullName evidence="1">RNA polymerase sigma factor, sigma-70 family</fullName>
    </submittedName>
</protein>
<dbReference type="EMBL" id="AJWZ01001051">
    <property type="protein sequence ID" value="EKC74983.1"/>
    <property type="molecule type" value="Genomic_DNA"/>
</dbReference>
<organism evidence="1">
    <name type="scientific">human gut metagenome</name>
    <dbReference type="NCBI Taxonomy" id="408170"/>
    <lineage>
        <taxon>unclassified sequences</taxon>
        <taxon>metagenomes</taxon>
        <taxon>organismal metagenomes</taxon>
    </lineage>
</organism>